<evidence type="ECO:0000313" key="2">
    <source>
        <dbReference type="EMBL" id="ELP84922.1"/>
    </source>
</evidence>
<evidence type="ECO:0000256" key="1">
    <source>
        <dbReference type="SAM" id="MobiDB-lite"/>
    </source>
</evidence>
<dbReference type="KEGG" id="eiv:EIN_002770"/>
<feature type="compositionally biased region" description="Basic and acidic residues" evidence="1">
    <location>
        <begin position="173"/>
        <end position="188"/>
    </location>
</feature>
<feature type="region of interest" description="Disordered" evidence="1">
    <location>
        <begin position="173"/>
        <end position="278"/>
    </location>
</feature>
<feature type="compositionally biased region" description="Basic and acidic residues" evidence="1">
    <location>
        <begin position="199"/>
        <end position="213"/>
    </location>
</feature>
<dbReference type="AlphaFoldDB" id="A0A0A1U1L9"/>
<organism evidence="2 3">
    <name type="scientific">Entamoeba invadens IP1</name>
    <dbReference type="NCBI Taxonomy" id="370355"/>
    <lineage>
        <taxon>Eukaryota</taxon>
        <taxon>Amoebozoa</taxon>
        <taxon>Evosea</taxon>
        <taxon>Archamoebae</taxon>
        <taxon>Mastigamoebida</taxon>
        <taxon>Entamoebidae</taxon>
        <taxon>Entamoeba</taxon>
    </lineage>
</organism>
<evidence type="ECO:0008006" key="4">
    <source>
        <dbReference type="Google" id="ProtNLM"/>
    </source>
</evidence>
<feature type="compositionally biased region" description="Basic residues" evidence="1">
    <location>
        <begin position="189"/>
        <end position="198"/>
    </location>
</feature>
<accession>A0A0A1U1L9</accession>
<evidence type="ECO:0000313" key="3">
    <source>
        <dbReference type="Proteomes" id="UP000014680"/>
    </source>
</evidence>
<keyword evidence="3" id="KW-1185">Reference proteome</keyword>
<dbReference type="Proteomes" id="UP000014680">
    <property type="component" value="Unassembled WGS sequence"/>
</dbReference>
<gene>
    <name evidence="2" type="ORF">EIN_002770</name>
</gene>
<feature type="region of interest" description="Disordered" evidence="1">
    <location>
        <begin position="293"/>
        <end position="313"/>
    </location>
</feature>
<protein>
    <recommendedName>
        <fullName evidence="4">TLDc domain-containing protein</fullName>
    </recommendedName>
</protein>
<name>A0A0A1U1L9_ENTIV</name>
<dbReference type="GeneID" id="14883896"/>
<dbReference type="VEuPathDB" id="AmoebaDB:EIN_002770"/>
<sequence length="508" mass="57027">MSAQQTNTTNDAYTFIRNDLPDVNALIMTLQHSMEEHITTAQLTFPHNIDTLDEDSAIAVLNECVLNEEKSEENCVKFSRAIKKTVAVLVDVVDLLKSAGSACERDGDSIVTFRNKVLQMIVDRERSRVEKELTTNTFRKAQILDTFEERKAEIVMRKKSSIFAVNDIVKTTEETPHNPFNDEKDVKKTKSKPVKKQKNIKESKSTEKTERGVAQKCPKPIYAKGAEKGSGHNTTVAVEEQKKENSELPEVPPYTTIIEPNNNNCNNTNSSKEVKEETSDVVTIYTNEKTDKSTDLETSFSGGNESYEESQGFHSLSTNVRSVTEMSQSVSFESDVLSAAERNQLGVWSESRVGSGVFDYAYDTSRYCSQKLVKRISGCDGFVLVIVCGTTVFGVVVKAKVEKTGEFTRDDNAFVFCLRENGVANYKKYPIRGGMCNVAMLVGKKAGTKFFDVGKGDIKVWFRKPEMKMVCRCKQHSYEYGDTRETACGTSKDEMTVDRFVVFRLEKI</sequence>
<dbReference type="RefSeq" id="XP_004184268.1">
    <property type="nucleotide sequence ID" value="XM_004184220.1"/>
</dbReference>
<reference evidence="2 3" key="1">
    <citation type="submission" date="2012-10" db="EMBL/GenBank/DDBJ databases">
        <authorList>
            <person name="Zafar N."/>
            <person name="Inman J."/>
            <person name="Hall N."/>
            <person name="Lorenzi H."/>
            <person name="Caler E."/>
        </authorList>
    </citation>
    <scope>NUCLEOTIDE SEQUENCE [LARGE SCALE GENOMIC DNA]</scope>
    <source>
        <strain evidence="2 3">IP1</strain>
    </source>
</reference>
<proteinExistence type="predicted"/>
<dbReference type="EMBL" id="KB207104">
    <property type="protein sequence ID" value="ELP84922.1"/>
    <property type="molecule type" value="Genomic_DNA"/>
</dbReference>